<dbReference type="AlphaFoldDB" id="A0AA90R5P0"/>
<reference evidence="1" key="1">
    <citation type="submission" date="2023-08" db="EMBL/GenBank/DDBJ databases">
        <title>Nitrogen cycling bacteria in agricultural field soils.</title>
        <authorList>
            <person name="Jang J."/>
        </authorList>
    </citation>
    <scope>NUCLEOTIDE SEQUENCE</scope>
    <source>
        <strain evidence="1">PS3-36</strain>
    </source>
</reference>
<dbReference type="EMBL" id="JAVGVR010000001">
    <property type="protein sequence ID" value="MDQ6598091.1"/>
    <property type="molecule type" value="Genomic_DNA"/>
</dbReference>
<proteinExistence type="predicted"/>
<sequence length="421" mass="47780">MEKLTIEGLKTVFNENTEDLYYFSDKMLNDGIYIKYTVLQPVGNPGPKGLKHSHIQVGNLKVTGDIVSIAEYYILYWDVLLSDIELYRMIKDTYEIYNSHSRSEFGELIRERAESGALSPTPKKLDDTNDIINDLLNDIKLIKKLRDSNAVNVTTNVSLPPNAQSIKGPSDSETALVTKAKPNVDNTVSQGGTTFMQIIKDGRLMIPLYHGTSTLFLDDILTNGLGAASPIEKYGIMETLEKLVNIGNEYIEYLPKREQGQLKYFTPTGKQSVAHFRYGGVFLSPSKITAIKYSRNEYGSELISKTVRLYHFLKKYSVPVVLDNDFLSHIINCSYQPVVIIASGIDCTLLQSEVLITGFDTNIKELQRLLDEYGMDSIIEWSQQCNFELSRPHIITPEHLNVLSAEEYNDIREKYKEQFLR</sequence>
<organism evidence="1 2">
    <name type="scientific">Bacillus salipaludis</name>
    <dbReference type="NCBI Taxonomy" id="2547811"/>
    <lineage>
        <taxon>Bacteria</taxon>
        <taxon>Bacillati</taxon>
        <taxon>Bacillota</taxon>
        <taxon>Bacilli</taxon>
        <taxon>Bacillales</taxon>
        <taxon>Bacillaceae</taxon>
        <taxon>Bacillus</taxon>
    </lineage>
</organism>
<dbReference type="RefSeq" id="WP_308913476.1">
    <property type="nucleotide sequence ID" value="NZ_JAVGVR010000001.1"/>
</dbReference>
<protein>
    <submittedName>
        <fullName evidence="1">Uncharacterized protein</fullName>
    </submittedName>
</protein>
<dbReference type="Proteomes" id="UP001178888">
    <property type="component" value="Unassembled WGS sequence"/>
</dbReference>
<evidence type="ECO:0000313" key="2">
    <source>
        <dbReference type="Proteomes" id="UP001178888"/>
    </source>
</evidence>
<comment type="caution">
    <text evidence="1">The sequence shown here is derived from an EMBL/GenBank/DDBJ whole genome shotgun (WGS) entry which is preliminary data.</text>
</comment>
<evidence type="ECO:0000313" key="1">
    <source>
        <dbReference type="EMBL" id="MDQ6598091.1"/>
    </source>
</evidence>
<name>A0AA90R5P0_9BACI</name>
<gene>
    <name evidence="1" type="ORF">RCG21_17310</name>
</gene>
<accession>A0AA90R5P0</accession>
<keyword evidence="2" id="KW-1185">Reference proteome</keyword>